<accession>I3D5D1</accession>
<dbReference type="EMBL" id="AEXL02000016">
    <property type="protein sequence ID" value="EIJ66924.1"/>
    <property type="molecule type" value="Genomic_DNA"/>
</dbReference>
<feature type="transmembrane region" description="Helical" evidence="6">
    <location>
        <begin position="354"/>
        <end position="374"/>
    </location>
</feature>
<feature type="transmembrane region" description="Helical" evidence="6">
    <location>
        <begin position="108"/>
        <end position="128"/>
    </location>
</feature>
<evidence type="ECO:0000256" key="5">
    <source>
        <dbReference type="ARBA" id="ARBA00023136"/>
    </source>
</evidence>
<feature type="transmembrane region" description="Helical" evidence="6">
    <location>
        <begin position="192"/>
        <end position="210"/>
    </location>
</feature>
<dbReference type="PANTHER" id="PTHR30250">
    <property type="entry name" value="PST FAMILY PREDICTED COLANIC ACID TRANSPORTER"/>
    <property type="match status" value="1"/>
</dbReference>
<evidence type="ECO:0000256" key="3">
    <source>
        <dbReference type="ARBA" id="ARBA00022692"/>
    </source>
</evidence>
<gene>
    <name evidence="7" type="ORF">BD31_I0447</name>
</gene>
<feature type="transmembrane region" description="Helical" evidence="6">
    <location>
        <begin position="329"/>
        <end position="348"/>
    </location>
</feature>
<name>I3D5D1_9ARCH</name>
<feature type="transmembrane region" description="Helical" evidence="6">
    <location>
        <begin position="289"/>
        <end position="309"/>
    </location>
</feature>
<proteinExistence type="predicted"/>
<feature type="transmembrane region" description="Helical" evidence="6">
    <location>
        <begin position="20"/>
        <end position="42"/>
    </location>
</feature>
<evidence type="ECO:0000313" key="7">
    <source>
        <dbReference type="EMBL" id="EIJ66924.1"/>
    </source>
</evidence>
<organism evidence="7 8">
    <name type="scientific">Candidatus Nitrosopumilus salarius BD31</name>
    <dbReference type="NCBI Taxonomy" id="859350"/>
    <lineage>
        <taxon>Archaea</taxon>
        <taxon>Nitrososphaerota</taxon>
        <taxon>Nitrososphaeria</taxon>
        <taxon>Nitrosopumilales</taxon>
        <taxon>Nitrosopumilaceae</taxon>
        <taxon>Nitrosopumilus</taxon>
    </lineage>
</organism>
<feature type="transmembrane region" description="Helical" evidence="6">
    <location>
        <begin position="230"/>
        <end position="252"/>
    </location>
</feature>
<comment type="subcellular location">
    <subcellularLocation>
        <location evidence="1">Cell membrane</location>
        <topology evidence="1">Multi-pass membrane protein</topology>
    </subcellularLocation>
</comment>
<sequence>MIWDKIKKFSGKKDLASIGIANIVSSGISGLFWIYLAALIGAENYGELSYLLAIVGIVATVASMGSGYTTIVYTAKNINILPATFIITLIGSAIAAVAIYLGLNNPVLSTYVLLYVVFNLGVGVIFGLKQYKKYAFLAILQKVIMVALILSLYQFYENNGIILGYALSFLVFLPTIFNEIKTKGVQFSVIRPRLGFMINSYGIDLVKVFSANTDKIIIGPLLGLSILGNYYLGIQFLAIATLIPNIVMQYTLPRDSSGQSNENLKKITVVFSVLVAIIGIIAGPSLIKWAFPQFVEAITIIQIIIVIVIPKTISQNLISKFLGFEKSRFVIIGSVIFLAVQIPSIFLLSETLGIIGIAISLVLAETIQAVFYIISNKLFLARMK</sequence>
<dbReference type="RefSeq" id="WP_008296881.1">
    <property type="nucleotide sequence ID" value="NZ_AEXL02000016.1"/>
</dbReference>
<feature type="transmembrane region" description="Helical" evidence="6">
    <location>
        <begin position="48"/>
        <end position="68"/>
    </location>
</feature>
<evidence type="ECO:0000256" key="4">
    <source>
        <dbReference type="ARBA" id="ARBA00022989"/>
    </source>
</evidence>
<evidence type="ECO:0000256" key="2">
    <source>
        <dbReference type="ARBA" id="ARBA00022475"/>
    </source>
</evidence>
<feature type="transmembrane region" description="Helical" evidence="6">
    <location>
        <begin position="162"/>
        <end position="180"/>
    </location>
</feature>
<dbReference type="Proteomes" id="UP000003423">
    <property type="component" value="Unassembled WGS sequence"/>
</dbReference>
<feature type="transmembrane region" description="Helical" evidence="6">
    <location>
        <begin position="135"/>
        <end position="156"/>
    </location>
</feature>
<dbReference type="OrthoDB" id="12322at2157"/>
<keyword evidence="3 6" id="KW-0812">Transmembrane</keyword>
<comment type="caution">
    <text evidence="7">The sequence shown here is derived from an EMBL/GenBank/DDBJ whole genome shotgun (WGS) entry which is preliminary data.</text>
</comment>
<keyword evidence="2" id="KW-1003">Cell membrane</keyword>
<feature type="transmembrane region" description="Helical" evidence="6">
    <location>
        <begin position="80"/>
        <end position="102"/>
    </location>
</feature>
<keyword evidence="4 6" id="KW-1133">Transmembrane helix</keyword>
<dbReference type="PATRIC" id="fig|859350.6.peg.105"/>
<dbReference type="PANTHER" id="PTHR30250:SF28">
    <property type="entry name" value="POLYSACCHARIDE BIOSYNTHESIS PROTEIN"/>
    <property type="match status" value="1"/>
</dbReference>
<evidence type="ECO:0000256" key="6">
    <source>
        <dbReference type="SAM" id="Phobius"/>
    </source>
</evidence>
<reference evidence="7 8" key="1">
    <citation type="journal article" date="2012" name="J. Bacteriol.">
        <title>Genome sequence of "Candidatus Nitrosopumilus salaria" BD31, an ammonia-oxidizing archaeon from the San Francisco Bay estuary.</title>
        <authorList>
            <person name="Mosier A.C."/>
            <person name="Allen E.E."/>
            <person name="Kim M."/>
            <person name="Ferriera S."/>
            <person name="Francis C.A."/>
        </authorList>
    </citation>
    <scope>NUCLEOTIDE SEQUENCE [LARGE SCALE GENOMIC DNA]</scope>
    <source>
        <strain evidence="7 8">BD31</strain>
    </source>
</reference>
<evidence type="ECO:0000313" key="8">
    <source>
        <dbReference type="Proteomes" id="UP000003423"/>
    </source>
</evidence>
<keyword evidence="8" id="KW-1185">Reference proteome</keyword>
<keyword evidence="5 6" id="KW-0472">Membrane</keyword>
<dbReference type="GO" id="GO:0005886">
    <property type="term" value="C:plasma membrane"/>
    <property type="evidence" value="ECO:0007669"/>
    <property type="project" value="UniProtKB-SubCell"/>
</dbReference>
<protein>
    <submittedName>
        <fullName evidence="7">Polysaccharide biosynthesis protein</fullName>
    </submittedName>
</protein>
<dbReference type="InterPro" id="IPR050833">
    <property type="entry name" value="Poly_Biosynth_Transport"/>
</dbReference>
<feature type="transmembrane region" description="Helical" evidence="6">
    <location>
        <begin position="264"/>
        <end position="283"/>
    </location>
</feature>
<dbReference type="AlphaFoldDB" id="I3D5D1"/>
<evidence type="ECO:0000256" key="1">
    <source>
        <dbReference type="ARBA" id="ARBA00004651"/>
    </source>
</evidence>